<feature type="compositionally biased region" description="Polar residues" evidence="1">
    <location>
        <begin position="24"/>
        <end position="33"/>
    </location>
</feature>
<proteinExistence type="predicted"/>
<dbReference type="EMBL" id="ABEU02000019">
    <property type="protein sequence ID" value="PNR34253.1"/>
    <property type="molecule type" value="Genomic_DNA"/>
</dbReference>
<dbReference type="EnsemblPlants" id="Pp3c19_13201V3.1">
    <property type="protein sequence ID" value="PAC:32940055.CDS.1"/>
    <property type="gene ID" value="Pp3c19_13201"/>
</dbReference>
<feature type="compositionally biased region" description="Basic residues" evidence="1">
    <location>
        <begin position="114"/>
        <end position="126"/>
    </location>
</feature>
<dbReference type="Gramene" id="Pp3c19_13201V3.1">
    <property type="protein sequence ID" value="PAC:32940055.CDS.1"/>
    <property type="gene ID" value="Pp3c19_13201"/>
</dbReference>
<dbReference type="Proteomes" id="UP000006727">
    <property type="component" value="Chromosome 19"/>
</dbReference>
<feature type="compositionally biased region" description="Basic and acidic residues" evidence="1">
    <location>
        <begin position="60"/>
        <end position="74"/>
    </location>
</feature>
<dbReference type="AlphaFoldDB" id="A0A2K1IYA2"/>
<evidence type="ECO:0000313" key="4">
    <source>
        <dbReference type="Proteomes" id="UP000006727"/>
    </source>
</evidence>
<sequence length="126" mass="14596">MIRHLGRHNFPTPNPRRRGDTRFIPTNLTAETAQTKKKKKKTKNQKTKNKTQSSQLAIERQLDRSPKAVPKELHPAMNHSTSTESLHTESFTPQRAQHHNIKQSSISKPDRATHTHRHTRSSGRWK</sequence>
<protein>
    <submittedName>
        <fullName evidence="2 3">Uncharacterized protein</fullName>
    </submittedName>
</protein>
<reference evidence="2 4" key="2">
    <citation type="journal article" date="2018" name="Plant J.">
        <title>The Physcomitrella patens chromosome-scale assembly reveals moss genome structure and evolution.</title>
        <authorList>
            <person name="Lang D."/>
            <person name="Ullrich K.K."/>
            <person name="Murat F."/>
            <person name="Fuchs J."/>
            <person name="Jenkins J."/>
            <person name="Haas F.B."/>
            <person name="Piednoel M."/>
            <person name="Gundlach H."/>
            <person name="Van Bel M."/>
            <person name="Meyberg R."/>
            <person name="Vives C."/>
            <person name="Morata J."/>
            <person name="Symeonidi A."/>
            <person name="Hiss M."/>
            <person name="Muchero W."/>
            <person name="Kamisugi Y."/>
            <person name="Saleh O."/>
            <person name="Blanc G."/>
            <person name="Decker E.L."/>
            <person name="van Gessel N."/>
            <person name="Grimwood J."/>
            <person name="Hayes R.D."/>
            <person name="Graham S.W."/>
            <person name="Gunter L.E."/>
            <person name="McDaniel S.F."/>
            <person name="Hoernstein S.N.W."/>
            <person name="Larsson A."/>
            <person name="Li F.W."/>
            <person name="Perroud P.F."/>
            <person name="Phillips J."/>
            <person name="Ranjan P."/>
            <person name="Rokshar D.S."/>
            <person name="Rothfels C.J."/>
            <person name="Schneider L."/>
            <person name="Shu S."/>
            <person name="Stevenson D.W."/>
            <person name="Thummler F."/>
            <person name="Tillich M."/>
            <person name="Villarreal Aguilar J.C."/>
            <person name="Widiez T."/>
            <person name="Wong G.K."/>
            <person name="Wymore A."/>
            <person name="Zhang Y."/>
            <person name="Zimmer A.D."/>
            <person name="Quatrano R.S."/>
            <person name="Mayer K.F.X."/>
            <person name="Goodstein D."/>
            <person name="Casacuberta J.M."/>
            <person name="Vandepoele K."/>
            <person name="Reski R."/>
            <person name="Cuming A.C."/>
            <person name="Tuskan G.A."/>
            <person name="Maumus F."/>
            <person name="Salse J."/>
            <person name="Schmutz J."/>
            <person name="Rensing S.A."/>
        </authorList>
    </citation>
    <scope>NUCLEOTIDE SEQUENCE [LARGE SCALE GENOMIC DNA]</scope>
    <source>
        <strain evidence="3 4">cv. Gransden 2004</strain>
    </source>
</reference>
<gene>
    <name evidence="2" type="ORF">PHYPA_024070</name>
</gene>
<feature type="compositionally biased region" description="Low complexity" evidence="1">
    <location>
        <begin position="79"/>
        <end position="92"/>
    </location>
</feature>
<organism evidence="2">
    <name type="scientific">Physcomitrium patens</name>
    <name type="common">Spreading-leaved earth moss</name>
    <name type="synonym">Physcomitrella patens</name>
    <dbReference type="NCBI Taxonomy" id="3218"/>
    <lineage>
        <taxon>Eukaryota</taxon>
        <taxon>Viridiplantae</taxon>
        <taxon>Streptophyta</taxon>
        <taxon>Embryophyta</taxon>
        <taxon>Bryophyta</taxon>
        <taxon>Bryophytina</taxon>
        <taxon>Bryopsida</taxon>
        <taxon>Funariidae</taxon>
        <taxon>Funariales</taxon>
        <taxon>Funariaceae</taxon>
        <taxon>Physcomitrium</taxon>
    </lineage>
</organism>
<keyword evidence="4" id="KW-1185">Reference proteome</keyword>
<evidence type="ECO:0000313" key="3">
    <source>
        <dbReference type="EnsemblPlants" id="PAC:32940055.CDS.1"/>
    </source>
</evidence>
<reference evidence="2 4" key="1">
    <citation type="journal article" date="2008" name="Science">
        <title>The Physcomitrella genome reveals evolutionary insights into the conquest of land by plants.</title>
        <authorList>
            <person name="Rensing S."/>
            <person name="Lang D."/>
            <person name="Zimmer A."/>
            <person name="Terry A."/>
            <person name="Salamov A."/>
            <person name="Shapiro H."/>
            <person name="Nishiyama T."/>
            <person name="Perroud P.-F."/>
            <person name="Lindquist E."/>
            <person name="Kamisugi Y."/>
            <person name="Tanahashi T."/>
            <person name="Sakakibara K."/>
            <person name="Fujita T."/>
            <person name="Oishi K."/>
            <person name="Shin-I T."/>
            <person name="Kuroki Y."/>
            <person name="Toyoda A."/>
            <person name="Suzuki Y."/>
            <person name="Hashimoto A."/>
            <person name="Yamaguchi K."/>
            <person name="Sugano A."/>
            <person name="Kohara Y."/>
            <person name="Fujiyama A."/>
            <person name="Anterola A."/>
            <person name="Aoki S."/>
            <person name="Ashton N."/>
            <person name="Barbazuk W.B."/>
            <person name="Barker E."/>
            <person name="Bennetzen J."/>
            <person name="Bezanilla M."/>
            <person name="Blankenship R."/>
            <person name="Cho S.H."/>
            <person name="Dutcher S."/>
            <person name="Estelle M."/>
            <person name="Fawcett J.A."/>
            <person name="Gundlach H."/>
            <person name="Hanada K."/>
            <person name="Heyl A."/>
            <person name="Hicks K.A."/>
            <person name="Hugh J."/>
            <person name="Lohr M."/>
            <person name="Mayer K."/>
            <person name="Melkozernov A."/>
            <person name="Murata T."/>
            <person name="Nelson D."/>
            <person name="Pils B."/>
            <person name="Prigge M."/>
            <person name="Reiss B."/>
            <person name="Renner T."/>
            <person name="Rombauts S."/>
            <person name="Rushton P."/>
            <person name="Sanderfoot A."/>
            <person name="Schween G."/>
            <person name="Shiu S.-H."/>
            <person name="Stueber K."/>
            <person name="Theodoulou F.L."/>
            <person name="Tu H."/>
            <person name="Van de Peer Y."/>
            <person name="Verrier P.J."/>
            <person name="Waters E."/>
            <person name="Wood A."/>
            <person name="Yang L."/>
            <person name="Cove D."/>
            <person name="Cuming A."/>
            <person name="Hasebe M."/>
            <person name="Lucas S."/>
            <person name="Mishler D.B."/>
            <person name="Reski R."/>
            <person name="Grigoriev I."/>
            <person name="Quatrano R.S."/>
            <person name="Boore J.L."/>
        </authorList>
    </citation>
    <scope>NUCLEOTIDE SEQUENCE [LARGE SCALE GENOMIC DNA]</scope>
    <source>
        <strain evidence="3 4">cv. Gransden 2004</strain>
    </source>
</reference>
<evidence type="ECO:0000313" key="2">
    <source>
        <dbReference type="EMBL" id="PNR34253.1"/>
    </source>
</evidence>
<accession>A0A2K1IYA2</accession>
<feature type="region of interest" description="Disordered" evidence="1">
    <location>
        <begin position="1"/>
        <end position="126"/>
    </location>
</feature>
<reference evidence="3" key="3">
    <citation type="submission" date="2020-12" db="UniProtKB">
        <authorList>
            <consortium name="EnsemblPlants"/>
        </authorList>
    </citation>
    <scope>IDENTIFICATION</scope>
</reference>
<name>A0A2K1IYA2_PHYPA</name>
<evidence type="ECO:0000256" key="1">
    <source>
        <dbReference type="SAM" id="MobiDB-lite"/>
    </source>
</evidence>
<feature type="compositionally biased region" description="Basic residues" evidence="1">
    <location>
        <begin position="35"/>
        <end position="49"/>
    </location>
</feature>
<dbReference type="InParanoid" id="A0A2K1IYA2"/>